<feature type="transmembrane region" description="Helical" evidence="1">
    <location>
        <begin position="69"/>
        <end position="91"/>
    </location>
</feature>
<dbReference type="InterPro" id="IPR029787">
    <property type="entry name" value="Nucleotide_cyclase"/>
</dbReference>
<dbReference type="GO" id="GO:0071111">
    <property type="term" value="F:cyclic-guanylate-specific phosphodiesterase activity"/>
    <property type="evidence" value="ECO:0007669"/>
    <property type="project" value="UniProtKB-EC"/>
</dbReference>
<dbReference type="PANTHER" id="PTHR44757:SF2">
    <property type="entry name" value="BIOFILM ARCHITECTURE MAINTENANCE PROTEIN MBAA"/>
    <property type="match status" value="1"/>
</dbReference>
<dbReference type="SMART" id="SM00267">
    <property type="entry name" value="GGDEF"/>
    <property type="match status" value="1"/>
</dbReference>
<dbReference type="PANTHER" id="PTHR44757">
    <property type="entry name" value="DIGUANYLATE CYCLASE DGCP"/>
    <property type="match status" value="1"/>
</dbReference>
<dbReference type="Gene3D" id="3.30.70.270">
    <property type="match status" value="1"/>
</dbReference>
<feature type="domain" description="EAL" evidence="2">
    <location>
        <begin position="655"/>
        <end position="904"/>
    </location>
</feature>
<evidence type="ECO:0000313" key="4">
    <source>
        <dbReference type="EMBL" id="CAB0151408.1"/>
    </source>
</evidence>
<dbReference type="NCBIfam" id="TIGR00254">
    <property type="entry name" value="GGDEF"/>
    <property type="match status" value="1"/>
</dbReference>
<dbReference type="EMBL" id="CADCXY010000004">
    <property type="protein sequence ID" value="CAB0151408.1"/>
    <property type="molecule type" value="Genomic_DNA"/>
</dbReference>
<dbReference type="SUPFAM" id="SSF55073">
    <property type="entry name" value="Nucleotide cyclase"/>
    <property type="match status" value="1"/>
</dbReference>
<dbReference type="EC" id="3.1.4.52" evidence="4"/>
<evidence type="ECO:0000259" key="2">
    <source>
        <dbReference type="PROSITE" id="PS50883"/>
    </source>
</evidence>
<evidence type="ECO:0000259" key="3">
    <source>
        <dbReference type="PROSITE" id="PS50887"/>
    </source>
</evidence>
<keyword evidence="1" id="KW-0812">Transmembrane</keyword>
<dbReference type="PROSITE" id="PS50887">
    <property type="entry name" value="GGDEF"/>
    <property type="match status" value="1"/>
</dbReference>
<dbReference type="Proteomes" id="UP000481517">
    <property type="component" value="Unassembled WGS sequence"/>
</dbReference>
<dbReference type="InterPro" id="IPR001633">
    <property type="entry name" value="EAL_dom"/>
</dbReference>
<feature type="transmembrane region" description="Helical" evidence="1">
    <location>
        <begin position="195"/>
        <end position="215"/>
    </location>
</feature>
<keyword evidence="1" id="KW-0472">Membrane</keyword>
<dbReference type="Pfam" id="PF00990">
    <property type="entry name" value="GGDEF"/>
    <property type="match status" value="1"/>
</dbReference>
<dbReference type="PROSITE" id="PS50883">
    <property type="entry name" value="EAL"/>
    <property type="match status" value="1"/>
</dbReference>
<keyword evidence="5" id="KW-1185">Reference proteome</keyword>
<feature type="transmembrane region" description="Helical" evidence="1">
    <location>
        <begin position="40"/>
        <end position="62"/>
    </location>
</feature>
<dbReference type="Gene3D" id="3.20.20.450">
    <property type="entry name" value="EAL domain"/>
    <property type="match status" value="1"/>
</dbReference>
<dbReference type="InterPro" id="IPR052155">
    <property type="entry name" value="Biofilm_reg_signaling"/>
</dbReference>
<protein>
    <submittedName>
        <fullName evidence="4">Cyclic di-GMP phosphodiesterase Gmr</fullName>
        <ecNumber evidence="4">3.1.4.52</ecNumber>
    </submittedName>
</protein>
<proteinExistence type="predicted"/>
<reference evidence="4 5" key="1">
    <citation type="submission" date="2020-02" db="EMBL/GenBank/DDBJ databases">
        <authorList>
            <person name="Rodrigo-Torres L."/>
            <person name="Arahal R. D."/>
            <person name="Lucena T."/>
        </authorList>
    </citation>
    <scope>NUCLEOTIDE SEQUENCE [LARGE SCALE GENOMIC DNA]</scope>
    <source>
        <strain evidence="4 5">CECT 9734</strain>
    </source>
</reference>
<dbReference type="AlphaFoldDB" id="A0A6S6WMV2"/>
<name>A0A6S6WMV2_9GAMM</name>
<dbReference type="Pfam" id="PF00563">
    <property type="entry name" value="EAL"/>
    <property type="match status" value="1"/>
</dbReference>
<feature type="transmembrane region" description="Helical" evidence="1">
    <location>
        <begin position="126"/>
        <end position="150"/>
    </location>
</feature>
<dbReference type="SMART" id="SM00052">
    <property type="entry name" value="EAL"/>
    <property type="match status" value="1"/>
</dbReference>
<dbReference type="RefSeq" id="WP_173920775.1">
    <property type="nucleotide sequence ID" value="NZ_CADCXY010000004.1"/>
</dbReference>
<evidence type="ECO:0000256" key="1">
    <source>
        <dbReference type="SAM" id="Phobius"/>
    </source>
</evidence>
<dbReference type="SUPFAM" id="SSF141868">
    <property type="entry name" value="EAL domain-like"/>
    <property type="match status" value="1"/>
</dbReference>
<keyword evidence="1" id="KW-1133">Transmembrane helix</keyword>
<feature type="transmembrane region" description="Helical" evidence="1">
    <location>
        <begin position="12"/>
        <end position="34"/>
    </location>
</feature>
<feature type="domain" description="GGDEF" evidence="3">
    <location>
        <begin position="514"/>
        <end position="646"/>
    </location>
</feature>
<dbReference type="CDD" id="cd01949">
    <property type="entry name" value="GGDEF"/>
    <property type="match status" value="1"/>
</dbReference>
<feature type="transmembrane region" description="Helical" evidence="1">
    <location>
        <begin position="97"/>
        <end position="117"/>
    </location>
</feature>
<evidence type="ECO:0000313" key="5">
    <source>
        <dbReference type="Proteomes" id="UP000481517"/>
    </source>
</evidence>
<accession>A0A6S6WMV2</accession>
<dbReference type="InterPro" id="IPR000160">
    <property type="entry name" value="GGDEF_dom"/>
</dbReference>
<organism evidence="4 5">
    <name type="scientific">Pseudidiomarina piscicola</name>
    <dbReference type="NCBI Taxonomy" id="2614830"/>
    <lineage>
        <taxon>Bacteria</taxon>
        <taxon>Pseudomonadati</taxon>
        <taxon>Pseudomonadota</taxon>
        <taxon>Gammaproteobacteria</taxon>
        <taxon>Alteromonadales</taxon>
        <taxon>Idiomarinaceae</taxon>
        <taxon>Pseudidiomarina</taxon>
    </lineage>
</organism>
<feature type="transmembrane region" description="Helical" evidence="1">
    <location>
        <begin position="162"/>
        <end position="183"/>
    </location>
</feature>
<sequence>MFTRLTSSAATKFVIAVASFFSVTGVVGFTELGLYQDQLLMALIPSSLSASTLLIGMGYFALLYRKRVFARLVGCCLLAIIAVVFALVVYADTTSLLALPLEVVMTVVGGTALLFIVSPKSSFGRWLWPIILALNLLVFVLLQSSIWGLSVLPGLDSEQANYLALTLVAMHILFGTASLAMLYWFSRRTYNCRPILKRTLVTIVVIVATGFGVWYSSSYSDLAAASDKARTKIAMIGNMIDETLSEQRKLARRLQERIATTESEAHFQYLLTDHLEVYPQDYPIIRGFVVFDEQAQPYTSTHYGDQFLAQGHLASERFHQWLQSIEATPEVIISGTSLTTDNPTFMIGIPAPSPSGEFYRVVMLMDINRVITPEYIEPFADMRTYLRLNSELLIPMGDDTSQVITEAELSEHFPHYLAASVMLGQGAQTTFYSVLGDYAEIKANAQINQLMLWLTFAFIFIYVLAEDNAQRLVDKQDELRYLALHDEITGLLRRDTFTNYLNQRDAIAASLAPHYRAILFLNLDGFKPINDSLGHRLGDDVLAETAARIRAVSPADARVARFSGDEFVIYFESNTEVDLQKVAETLLRVVRKPYFINNIEVHLTVSIGAVSSNGDDRHASNMMQHAEIAMSQAKQLGGNLAQHFVSQMAQDYQRQVQLRNALQLALDKNELEVHYQPIYDTQSRKIVAIESLVRWRDNGAYVSPAEFIPIAESTGQVIPLGEQVLDLVLSDIQRHPALQQLQVAVNISAQQLQRYNFAKYLKGRLAHFKVAPANLALELTEGIFVGEGKTTIASLQALSDLGCTVAIDDFGTGFSSLSYLNRLPADVIKIDRAFTAGLTEDLELQAVVRGIVELCDYLGKKVVVEGIESEAQCEIFQQLGVQRLQGFYFARPMPLDKLLTNLNN</sequence>
<dbReference type="CDD" id="cd01948">
    <property type="entry name" value="EAL"/>
    <property type="match status" value="1"/>
</dbReference>
<dbReference type="InterPro" id="IPR043128">
    <property type="entry name" value="Rev_trsase/Diguanyl_cyclase"/>
</dbReference>
<keyword evidence="4" id="KW-0378">Hydrolase</keyword>
<gene>
    <name evidence="4" type="primary">gmr_5</name>
    <name evidence="4" type="ORF">PSI9734_01796</name>
</gene>
<dbReference type="InterPro" id="IPR035919">
    <property type="entry name" value="EAL_sf"/>
</dbReference>